<gene>
    <name evidence="1" type="ORF">S12H4_17448</name>
</gene>
<dbReference type="InterPro" id="IPR038765">
    <property type="entry name" value="Papain-like_cys_pep_sf"/>
</dbReference>
<dbReference type="EMBL" id="BARW01008529">
    <property type="protein sequence ID" value="GAI85284.1"/>
    <property type="molecule type" value="Genomic_DNA"/>
</dbReference>
<proteinExistence type="predicted"/>
<accession>X1TYZ7</accession>
<evidence type="ECO:0000313" key="1">
    <source>
        <dbReference type="EMBL" id="GAI85284.1"/>
    </source>
</evidence>
<dbReference type="AlphaFoldDB" id="X1TYZ7"/>
<organism evidence="1">
    <name type="scientific">marine sediment metagenome</name>
    <dbReference type="NCBI Taxonomy" id="412755"/>
    <lineage>
        <taxon>unclassified sequences</taxon>
        <taxon>metagenomes</taxon>
        <taxon>ecological metagenomes</taxon>
    </lineage>
</organism>
<dbReference type="SUPFAM" id="SSF54001">
    <property type="entry name" value="Cysteine proteinases"/>
    <property type="match status" value="1"/>
</dbReference>
<comment type="caution">
    <text evidence="1">The sequence shown here is derived from an EMBL/GenBank/DDBJ whole genome shotgun (WGS) entry which is preliminary data.</text>
</comment>
<protein>
    <submittedName>
        <fullName evidence="1">Uncharacterized protein</fullName>
    </submittedName>
</protein>
<reference evidence="1" key="1">
    <citation type="journal article" date="2014" name="Front. Microbiol.">
        <title>High frequency of phylogenetically diverse reductive dehalogenase-homologous genes in deep subseafloor sedimentary metagenomes.</title>
        <authorList>
            <person name="Kawai M."/>
            <person name="Futagami T."/>
            <person name="Toyoda A."/>
            <person name="Takaki Y."/>
            <person name="Nishi S."/>
            <person name="Hori S."/>
            <person name="Arai W."/>
            <person name="Tsubouchi T."/>
            <person name="Morono Y."/>
            <person name="Uchiyama I."/>
            <person name="Ito T."/>
            <person name="Fujiyama A."/>
            <person name="Inagaki F."/>
            <person name="Takami H."/>
        </authorList>
    </citation>
    <scope>NUCLEOTIDE SEQUENCE</scope>
    <source>
        <strain evidence="1">Expedition CK06-06</strain>
    </source>
</reference>
<dbReference type="Gene3D" id="3.90.1720.10">
    <property type="entry name" value="endopeptidase domain like (from Nostoc punctiforme)"/>
    <property type="match status" value="1"/>
</dbReference>
<sequence length="197" mass="22820">MSEHFNLQPGDTLVNVNDQDDLFSRIKRWGVGPYSHVFLYLGQLGLFTDRKQTKILRVPMLFESIGRGVCLRLLSERYGEKVVVMRLKSEHDQRRIPWVLQAAIELASYRQAYYDFACIPLHIIPRILHEKLGMPIPLKYQRDERQVCSEAVNEVFIWGRLVDILPSEVVPLPGDFVTDSPLLEEANRGELCSEWLP</sequence>
<name>X1TYZ7_9ZZZZ</name>